<dbReference type="HOGENOM" id="CLU_049301_2_1_2"/>
<accession>L0K276</accession>
<dbReference type="Proteomes" id="UP000010878">
    <property type="component" value="Chromosome"/>
</dbReference>
<dbReference type="EMBL" id="CP003929">
    <property type="protein sequence ID" value="AGB39392.1"/>
    <property type="molecule type" value="Genomic_DNA"/>
</dbReference>
<dbReference type="Gene3D" id="3.40.50.620">
    <property type="entry name" value="HUPs"/>
    <property type="match status" value="2"/>
</dbReference>
<dbReference type="InterPro" id="IPR014729">
    <property type="entry name" value="Rossmann-like_a/b/a_fold"/>
</dbReference>
<dbReference type="PANTHER" id="PTHR46268:SF6">
    <property type="entry name" value="UNIVERSAL STRESS PROTEIN UP12"/>
    <property type="match status" value="1"/>
</dbReference>
<dbReference type="AlphaFoldDB" id="L0K276"/>
<dbReference type="InterPro" id="IPR006016">
    <property type="entry name" value="UspA"/>
</dbReference>
<sequence>MYEDVLIATDGSDVAATAGTVGVSLARTLGARVRVLSVAEDGSDAAERDRREADAAAIATDAREAGCEAETIVRTGRPASEIRTAADEIDAGLVVVGTHGRTGVRQVLFGSVALEVIREARRPVLSVGPNAGWDGRSEPVERVLLATDGWSGSEAATDHALGVADAFDAELHALYAVDVSDDTPELREGFEEHGEQTTAAVTQRAAERGLEASRTVVHGAPDEVILDRATETDLLVMGTESKSNLERLVVGSVSQRVVPSAGVPVMTVRTVGDQDSS</sequence>
<dbReference type="PRINTS" id="PR01438">
    <property type="entry name" value="UNVRSLSTRESS"/>
</dbReference>
<protein>
    <submittedName>
        <fullName evidence="3">Universal stress protein UspA-like protein</fullName>
    </submittedName>
</protein>
<evidence type="ECO:0000313" key="4">
    <source>
        <dbReference type="Proteomes" id="UP000010878"/>
    </source>
</evidence>
<dbReference type="PANTHER" id="PTHR46268">
    <property type="entry name" value="STRESS RESPONSE PROTEIN NHAX"/>
    <property type="match status" value="1"/>
</dbReference>
<dbReference type="KEGG" id="nou:Natoc_3676"/>
<feature type="domain" description="UspA" evidence="2">
    <location>
        <begin position="1"/>
        <end position="127"/>
    </location>
</feature>
<keyword evidence="4" id="KW-1185">Reference proteome</keyword>
<gene>
    <name evidence="3" type="ORF">Natoc_3676</name>
</gene>
<evidence type="ECO:0000259" key="2">
    <source>
        <dbReference type="Pfam" id="PF00582"/>
    </source>
</evidence>
<dbReference type="GeneID" id="14402524"/>
<dbReference type="RefSeq" id="WP_015322826.1">
    <property type="nucleotide sequence ID" value="NC_019974.1"/>
</dbReference>
<dbReference type="OrthoDB" id="105697at2157"/>
<dbReference type="SUPFAM" id="SSF52402">
    <property type="entry name" value="Adenine nucleotide alpha hydrolases-like"/>
    <property type="match status" value="2"/>
</dbReference>
<evidence type="ECO:0000313" key="3">
    <source>
        <dbReference type="EMBL" id="AGB39392.1"/>
    </source>
</evidence>
<evidence type="ECO:0000256" key="1">
    <source>
        <dbReference type="ARBA" id="ARBA00008791"/>
    </source>
</evidence>
<reference evidence="3 4" key="1">
    <citation type="submission" date="2012-11" db="EMBL/GenBank/DDBJ databases">
        <title>FINISHED of Natronococcus occultus SP4, DSM 3396.</title>
        <authorList>
            <consortium name="DOE Joint Genome Institute"/>
            <person name="Eisen J."/>
            <person name="Huntemann M."/>
            <person name="Wei C.-L."/>
            <person name="Han J."/>
            <person name="Detter J.C."/>
            <person name="Han C."/>
            <person name="Tapia R."/>
            <person name="Chen A."/>
            <person name="Kyrpides N."/>
            <person name="Mavromatis K."/>
            <person name="Markowitz V."/>
            <person name="Szeto E."/>
            <person name="Ivanova N."/>
            <person name="Mikhailova N."/>
            <person name="Ovchinnikova G."/>
            <person name="Pagani I."/>
            <person name="Pati A."/>
            <person name="Goodwin L."/>
            <person name="Nordberg H.P."/>
            <person name="Cantor M.N."/>
            <person name="Hua S.X."/>
            <person name="Woyke T."/>
            <person name="Eisen J."/>
            <person name="Klenk H.-P."/>
            <person name="Klenk H.-P."/>
        </authorList>
    </citation>
    <scope>NUCLEOTIDE SEQUENCE [LARGE SCALE GENOMIC DNA]</scope>
    <source>
        <strain evidence="3 4">SP4</strain>
    </source>
</reference>
<feature type="domain" description="UspA" evidence="2">
    <location>
        <begin position="141"/>
        <end position="269"/>
    </location>
</feature>
<name>L0K276_9EURY</name>
<dbReference type="CDD" id="cd00293">
    <property type="entry name" value="USP-like"/>
    <property type="match status" value="2"/>
</dbReference>
<comment type="similarity">
    <text evidence="1">Belongs to the universal stress protein A family.</text>
</comment>
<dbReference type="eggNOG" id="arCOG00449">
    <property type="taxonomic scope" value="Archaea"/>
</dbReference>
<dbReference type="Pfam" id="PF00582">
    <property type="entry name" value="Usp"/>
    <property type="match status" value="2"/>
</dbReference>
<proteinExistence type="inferred from homology"/>
<dbReference type="InterPro" id="IPR006015">
    <property type="entry name" value="Universal_stress_UspA"/>
</dbReference>
<organism evidence="3 4">
    <name type="scientific">Natronococcus occultus SP4</name>
    <dbReference type="NCBI Taxonomy" id="694430"/>
    <lineage>
        <taxon>Archaea</taxon>
        <taxon>Methanobacteriati</taxon>
        <taxon>Methanobacteriota</taxon>
        <taxon>Stenosarchaea group</taxon>
        <taxon>Halobacteria</taxon>
        <taxon>Halobacteriales</taxon>
        <taxon>Natrialbaceae</taxon>
        <taxon>Natronococcus</taxon>
    </lineage>
</organism>